<dbReference type="PROSITE" id="PS50118">
    <property type="entry name" value="HMG_BOX_2"/>
    <property type="match status" value="1"/>
</dbReference>
<dbReference type="Gene3D" id="1.10.30.10">
    <property type="entry name" value="High mobility group box domain"/>
    <property type="match status" value="2"/>
</dbReference>
<dbReference type="GO" id="GO:0003677">
    <property type="term" value="F:DNA binding"/>
    <property type="evidence" value="ECO:0007669"/>
    <property type="project" value="UniProtKB-UniRule"/>
</dbReference>
<keyword evidence="1 2" id="KW-0238">DNA-binding</keyword>
<organism evidence="5 6">
    <name type="scientific">Exophiala viscosa</name>
    <dbReference type="NCBI Taxonomy" id="2486360"/>
    <lineage>
        <taxon>Eukaryota</taxon>
        <taxon>Fungi</taxon>
        <taxon>Dikarya</taxon>
        <taxon>Ascomycota</taxon>
        <taxon>Pezizomycotina</taxon>
        <taxon>Eurotiomycetes</taxon>
        <taxon>Chaetothyriomycetidae</taxon>
        <taxon>Chaetothyriales</taxon>
        <taxon>Herpotrichiellaceae</taxon>
        <taxon>Exophiala</taxon>
    </lineage>
</organism>
<feature type="compositionally biased region" description="Basic residues" evidence="3">
    <location>
        <begin position="101"/>
        <end position="122"/>
    </location>
</feature>
<evidence type="ECO:0000313" key="5">
    <source>
        <dbReference type="EMBL" id="KAI1616722.1"/>
    </source>
</evidence>
<keyword evidence="2" id="KW-0539">Nucleus</keyword>
<feature type="domain" description="HMG box" evidence="4">
    <location>
        <begin position="250"/>
        <end position="316"/>
    </location>
</feature>
<feature type="region of interest" description="Disordered" evidence="3">
    <location>
        <begin position="65"/>
        <end position="131"/>
    </location>
</feature>
<dbReference type="SMART" id="SM00398">
    <property type="entry name" value="HMG"/>
    <property type="match status" value="2"/>
</dbReference>
<evidence type="ECO:0000313" key="6">
    <source>
        <dbReference type="Proteomes" id="UP001203852"/>
    </source>
</evidence>
<protein>
    <recommendedName>
        <fullName evidence="4">HMG box domain-containing protein</fullName>
    </recommendedName>
</protein>
<evidence type="ECO:0000256" key="3">
    <source>
        <dbReference type="SAM" id="MobiDB-lite"/>
    </source>
</evidence>
<evidence type="ECO:0000256" key="2">
    <source>
        <dbReference type="PROSITE-ProRule" id="PRU00267"/>
    </source>
</evidence>
<keyword evidence="6" id="KW-1185">Reference proteome</keyword>
<feature type="compositionally biased region" description="Low complexity" evidence="3">
    <location>
        <begin position="81"/>
        <end position="100"/>
    </location>
</feature>
<comment type="caution">
    <text evidence="5">The sequence shown here is derived from an EMBL/GenBank/DDBJ whole genome shotgun (WGS) entry which is preliminary data.</text>
</comment>
<feature type="compositionally biased region" description="Basic and acidic residues" evidence="3">
    <location>
        <begin position="292"/>
        <end position="313"/>
    </location>
</feature>
<reference evidence="5" key="1">
    <citation type="journal article" date="2022" name="bioRxiv">
        <title>Deciphering the potential niche of two novel black yeast fungi from a biological soil crust based on their genomes, phenotypes, and melanin regulation.</title>
        <authorList>
            <consortium name="DOE Joint Genome Institute"/>
            <person name="Carr E.C."/>
            <person name="Barton Q."/>
            <person name="Grambo S."/>
            <person name="Sullivan M."/>
            <person name="Renfro C.M."/>
            <person name="Kuo A."/>
            <person name="Pangilinan J."/>
            <person name="Lipzen A."/>
            <person name="Keymanesh K."/>
            <person name="Savage E."/>
            <person name="Barry K."/>
            <person name="Grigoriev I.V."/>
            <person name="Riekhof W.R."/>
            <person name="Harris S.S."/>
        </authorList>
    </citation>
    <scope>NUCLEOTIDE SEQUENCE</scope>
    <source>
        <strain evidence="5">JF 03-4F</strain>
    </source>
</reference>
<feature type="region of interest" description="Disordered" evidence="3">
    <location>
        <begin position="292"/>
        <end position="330"/>
    </location>
</feature>
<dbReference type="AlphaFoldDB" id="A0AAN6E3M3"/>
<dbReference type="Proteomes" id="UP001203852">
    <property type="component" value="Unassembled WGS sequence"/>
</dbReference>
<feature type="DNA-binding region" description="HMG box" evidence="2">
    <location>
        <begin position="250"/>
        <end position="316"/>
    </location>
</feature>
<dbReference type="InterPro" id="IPR009071">
    <property type="entry name" value="HMG_box_dom"/>
</dbReference>
<sequence>MVVLPYSRTLAAQLVARSTRSFTRPATLNSLSRVACACANKDGQTKYQSDWVDLGAFYQRARSYATTATKPASRPKAHTGRAAAKRTTTTKKAASTSATKKPAKRTKKKTVKKPKPKVKKAPSKTALAQKARKAQSDLRAAALFEEPKQLPSTAFSLILVEESHKAGDVRSRAAAASERYKSLTPEERERYNHQANDNRQKNTVAYKQWVQSHTPLEIKQANNARRTLIRKAKAEGKKKRNMPIHDDRSVKGHRNAYTFFFADRHASGDLKGMSVGESGRLVGKEWKELSAAERRSYDSKAQADKNRYEEELKSVYGLDPPKPRTRKASS</sequence>
<dbReference type="GO" id="GO:0005634">
    <property type="term" value="C:nucleus"/>
    <property type="evidence" value="ECO:0007669"/>
    <property type="project" value="UniProtKB-UniRule"/>
</dbReference>
<dbReference type="EMBL" id="MU404351">
    <property type="protein sequence ID" value="KAI1616722.1"/>
    <property type="molecule type" value="Genomic_DNA"/>
</dbReference>
<dbReference type="SUPFAM" id="SSF47095">
    <property type="entry name" value="HMG-box"/>
    <property type="match status" value="2"/>
</dbReference>
<dbReference type="PANTHER" id="PTHR48112">
    <property type="entry name" value="HIGH MOBILITY GROUP PROTEIN DSP1"/>
    <property type="match status" value="1"/>
</dbReference>
<dbReference type="InterPro" id="IPR050342">
    <property type="entry name" value="HMGB"/>
</dbReference>
<proteinExistence type="predicted"/>
<dbReference type="PANTHER" id="PTHR48112:SF22">
    <property type="entry name" value="MITOCHONDRIAL TRANSCRIPTION FACTOR A, ISOFORM B"/>
    <property type="match status" value="1"/>
</dbReference>
<evidence type="ECO:0000256" key="1">
    <source>
        <dbReference type="ARBA" id="ARBA00023125"/>
    </source>
</evidence>
<name>A0AAN6E3M3_9EURO</name>
<gene>
    <name evidence="5" type="ORF">EDD36DRAFT_429798</name>
</gene>
<evidence type="ECO:0000259" key="4">
    <source>
        <dbReference type="PROSITE" id="PS50118"/>
    </source>
</evidence>
<dbReference type="InterPro" id="IPR036910">
    <property type="entry name" value="HMG_box_dom_sf"/>
</dbReference>
<accession>A0AAN6E3M3</accession>
<dbReference type="Pfam" id="PF09011">
    <property type="entry name" value="HMG_box_2"/>
    <property type="match status" value="1"/>
</dbReference>